<evidence type="ECO:0000313" key="2">
    <source>
        <dbReference type="Proteomes" id="UP001231197"/>
    </source>
</evidence>
<gene>
    <name evidence="1" type="ORF">QMA06_11125</name>
</gene>
<dbReference type="RefSeq" id="WP_290206926.1">
    <property type="nucleotide sequence ID" value="NZ_JASDDK010000003.1"/>
</dbReference>
<comment type="caution">
    <text evidence="1">The sequence shown here is derived from an EMBL/GenBank/DDBJ whole genome shotgun (WGS) entry which is preliminary data.</text>
</comment>
<name>A0ABT7ZW86_9FLAO</name>
<accession>A0ABT7ZW86</accession>
<protein>
    <submittedName>
        <fullName evidence="1">Uncharacterized protein</fullName>
    </submittedName>
</protein>
<sequence length="66" mass="8107">MSYLLLIPFFIFFIIYIIYSKSDLYAHEHDTTLKEELDNFDTNFRTLDNLEVQNKYYMKADHVYNK</sequence>
<proteinExistence type="predicted"/>
<dbReference type="EMBL" id="JASDDK010000003">
    <property type="protein sequence ID" value="MDN3493276.1"/>
    <property type="molecule type" value="Genomic_DNA"/>
</dbReference>
<reference evidence="1 2" key="1">
    <citation type="journal article" date="2023" name="Int. J. Syst. Evol. Microbiol.">
        <title>Winogradskyella bathintestinalis sp. nov., isolated from the intestine of the deep-sea loosejaw dragonfish, Malacosteus niger.</title>
        <authorList>
            <person name="Uniacke-Lowe S."/>
            <person name="Johnson C.N."/>
            <person name="Stanton C."/>
            <person name="Hill C."/>
            <person name="Ross P."/>
        </authorList>
    </citation>
    <scope>NUCLEOTIDE SEQUENCE [LARGE SCALE GENOMIC DNA]</scope>
    <source>
        <strain evidence="1 2">APC 3343</strain>
    </source>
</reference>
<organism evidence="1 2">
    <name type="scientific">Winogradskyella bathintestinalis</name>
    <dbReference type="NCBI Taxonomy" id="3035208"/>
    <lineage>
        <taxon>Bacteria</taxon>
        <taxon>Pseudomonadati</taxon>
        <taxon>Bacteroidota</taxon>
        <taxon>Flavobacteriia</taxon>
        <taxon>Flavobacteriales</taxon>
        <taxon>Flavobacteriaceae</taxon>
        <taxon>Winogradskyella</taxon>
    </lineage>
</organism>
<dbReference type="Proteomes" id="UP001231197">
    <property type="component" value="Unassembled WGS sequence"/>
</dbReference>
<keyword evidence="2" id="KW-1185">Reference proteome</keyword>
<evidence type="ECO:0000313" key="1">
    <source>
        <dbReference type="EMBL" id="MDN3493276.1"/>
    </source>
</evidence>